<dbReference type="PANTHER" id="PTHR47756:SF2">
    <property type="entry name" value="BLL6612 PROTEIN"/>
    <property type="match status" value="1"/>
</dbReference>
<dbReference type="GO" id="GO:0003700">
    <property type="term" value="F:DNA-binding transcription factor activity"/>
    <property type="evidence" value="ECO:0007669"/>
    <property type="project" value="InterPro"/>
</dbReference>
<keyword evidence="4" id="KW-1185">Reference proteome</keyword>
<dbReference type="Pfam" id="PF04542">
    <property type="entry name" value="Sigma70_r2"/>
    <property type="match status" value="1"/>
</dbReference>
<evidence type="ECO:0000313" key="3">
    <source>
        <dbReference type="EMBL" id="KAA5533566.1"/>
    </source>
</evidence>
<name>A0A5M6CES0_9BACT</name>
<dbReference type="SUPFAM" id="SSF88946">
    <property type="entry name" value="Sigma2 domain of RNA polymerase sigma factors"/>
    <property type="match status" value="1"/>
</dbReference>
<dbReference type="InterPro" id="IPR013325">
    <property type="entry name" value="RNA_pol_sigma_r2"/>
</dbReference>
<dbReference type="InterPro" id="IPR046531">
    <property type="entry name" value="DUF6596"/>
</dbReference>
<organism evidence="3 4">
    <name type="scientific">Taibaiella lutea</name>
    <dbReference type="NCBI Taxonomy" id="2608001"/>
    <lineage>
        <taxon>Bacteria</taxon>
        <taxon>Pseudomonadati</taxon>
        <taxon>Bacteroidota</taxon>
        <taxon>Chitinophagia</taxon>
        <taxon>Chitinophagales</taxon>
        <taxon>Chitinophagaceae</taxon>
        <taxon>Taibaiella</taxon>
    </lineage>
</organism>
<dbReference type="NCBIfam" id="TIGR02937">
    <property type="entry name" value="sigma70-ECF"/>
    <property type="match status" value="1"/>
</dbReference>
<dbReference type="Gene3D" id="1.10.1740.10">
    <property type="match status" value="1"/>
</dbReference>
<protein>
    <submittedName>
        <fullName evidence="3">Sigma-70 family RNA polymerase sigma factor</fullName>
    </submittedName>
</protein>
<accession>A0A5M6CES0</accession>
<comment type="caution">
    <text evidence="3">The sequence shown here is derived from an EMBL/GenBank/DDBJ whole genome shotgun (WGS) entry which is preliminary data.</text>
</comment>
<evidence type="ECO:0000313" key="4">
    <source>
        <dbReference type="Proteomes" id="UP000323632"/>
    </source>
</evidence>
<dbReference type="AlphaFoldDB" id="A0A5M6CES0"/>
<dbReference type="InterPro" id="IPR007627">
    <property type="entry name" value="RNA_pol_sigma70_r2"/>
</dbReference>
<dbReference type="InterPro" id="IPR014284">
    <property type="entry name" value="RNA_pol_sigma-70_dom"/>
</dbReference>
<dbReference type="RefSeq" id="WP_150033313.1">
    <property type="nucleotide sequence ID" value="NZ_VWSH01000003.1"/>
</dbReference>
<evidence type="ECO:0000259" key="2">
    <source>
        <dbReference type="Pfam" id="PF20239"/>
    </source>
</evidence>
<proteinExistence type="predicted"/>
<sequence length="410" mass="47278">MNEEKLIPHLFRTEYRKIVTVLCNTFGMQHIETAEDIASDTFLQASETWGIKGLPENPAAWLYTVAKNKAKNYLKRDKILSEKIIPQIKYNTSQTDEPEIDWSDENIHDSQLKMMFAVCHPSIAREAQVALALRILCGFGIDEIASAFLTNKETINKRLFRAKEKLRSENISAELPLPNEINNRLDAVSSTLYLLYNEGYYTSQNEHILRRELCSEAMRLTFLLTENERTNLPQVNALLALMSFHASRFDARINEKGELILYDDQDETLWDKELIKQGEYFLRQASQGNRLTRYHLEAAIAHWHTCKEDTKEKWESILQLYNELLILEYSPIVALNRTYALSKANSIEEAITEAEKLNLSQNHLYHALLGELYKHTNKDKAALHFESALQLAKTAEDKQLIQRKIAALGC</sequence>
<gene>
    <name evidence="3" type="ORF">F0919_13585</name>
</gene>
<dbReference type="Proteomes" id="UP000323632">
    <property type="component" value="Unassembled WGS sequence"/>
</dbReference>
<reference evidence="3 4" key="1">
    <citation type="submission" date="2019-09" db="EMBL/GenBank/DDBJ databases">
        <title>Genome sequence and assembly of Taibaiella sp.</title>
        <authorList>
            <person name="Chhetri G."/>
        </authorList>
    </citation>
    <scope>NUCLEOTIDE SEQUENCE [LARGE SCALE GENOMIC DNA]</scope>
    <source>
        <strain evidence="3 4">KVB11</strain>
    </source>
</reference>
<dbReference type="EMBL" id="VWSH01000003">
    <property type="protein sequence ID" value="KAA5533566.1"/>
    <property type="molecule type" value="Genomic_DNA"/>
</dbReference>
<dbReference type="Pfam" id="PF20239">
    <property type="entry name" value="DUF6596"/>
    <property type="match status" value="1"/>
</dbReference>
<dbReference type="GO" id="GO:0006352">
    <property type="term" value="P:DNA-templated transcription initiation"/>
    <property type="evidence" value="ECO:0007669"/>
    <property type="project" value="InterPro"/>
</dbReference>
<feature type="domain" description="DUF6596" evidence="2">
    <location>
        <begin position="184"/>
        <end position="285"/>
    </location>
</feature>
<evidence type="ECO:0000259" key="1">
    <source>
        <dbReference type="Pfam" id="PF04542"/>
    </source>
</evidence>
<dbReference type="PANTHER" id="PTHR47756">
    <property type="entry name" value="BLL6612 PROTEIN-RELATED"/>
    <property type="match status" value="1"/>
</dbReference>
<dbReference type="InterPro" id="IPR013324">
    <property type="entry name" value="RNA_pol_sigma_r3/r4-like"/>
</dbReference>
<feature type="domain" description="RNA polymerase sigma-70 region 2" evidence="1">
    <location>
        <begin position="11"/>
        <end position="77"/>
    </location>
</feature>
<dbReference type="SUPFAM" id="SSF88659">
    <property type="entry name" value="Sigma3 and sigma4 domains of RNA polymerase sigma factors"/>
    <property type="match status" value="1"/>
</dbReference>